<comment type="similarity">
    <text evidence="1">Belongs to the tRNA pseudouridine synthase TruA family.</text>
</comment>
<dbReference type="AlphaFoldDB" id="K1U804"/>
<sequence>LTKVCGEPIKVVGCGRTDAGVHAKRYCANFRTDCTIPIDRVPLAVNARLPADIAVVNAVTAPEDFNAIGSCIQKEYVYQIYNSRIRDAFLEHRVCFYPQPLDFARLARAGRAFEGTHDFAAVRSVGTETRTTVRTVHWCRAERDGPLISIAVCADGFLYNMVRAIVGTMVYASYGKIEPEAI</sequence>
<feature type="non-terminal residue" evidence="5">
    <location>
        <position position="1"/>
    </location>
</feature>
<evidence type="ECO:0000313" key="5">
    <source>
        <dbReference type="EMBL" id="EKC67591.1"/>
    </source>
</evidence>
<dbReference type="GO" id="GO:0009982">
    <property type="term" value="F:pseudouridine synthase activity"/>
    <property type="evidence" value="ECO:0007669"/>
    <property type="project" value="InterPro"/>
</dbReference>
<dbReference type="InterPro" id="IPR020097">
    <property type="entry name" value="PsdUridine_synth_TruA_a/b_dom"/>
</dbReference>
<dbReference type="InterPro" id="IPR020095">
    <property type="entry name" value="PsdUridine_synth_TruA_C"/>
</dbReference>
<dbReference type="EMBL" id="AJWY01006169">
    <property type="protein sequence ID" value="EKC67591.1"/>
    <property type="molecule type" value="Genomic_DNA"/>
</dbReference>
<dbReference type="Gene3D" id="3.30.70.660">
    <property type="entry name" value="Pseudouridine synthase I, catalytic domain, C-terminal subdomain"/>
    <property type="match status" value="1"/>
</dbReference>
<dbReference type="SUPFAM" id="SSF55120">
    <property type="entry name" value="Pseudouridine synthase"/>
    <property type="match status" value="1"/>
</dbReference>
<evidence type="ECO:0000256" key="2">
    <source>
        <dbReference type="ARBA" id="ARBA00022694"/>
    </source>
</evidence>
<dbReference type="Pfam" id="PF01416">
    <property type="entry name" value="PseudoU_synth_1"/>
    <property type="match status" value="1"/>
</dbReference>
<dbReference type="GO" id="GO:0031119">
    <property type="term" value="P:tRNA pseudouridine synthesis"/>
    <property type="evidence" value="ECO:0007669"/>
    <property type="project" value="TreeGrafter"/>
</dbReference>
<proteinExistence type="inferred from homology"/>
<feature type="non-terminal residue" evidence="5">
    <location>
        <position position="182"/>
    </location>
</feature>
<organism evidence="5">
    <name type="scientific">human gut metagenome</name>
    <dbReference type="NCBI Taxonomy" id="408170"/>
    <lineage>
        <taxon>unclassified sequences</taxon>
        <taxon>metagenomes</taxon>
        <taxon>organismal metagenomes</taxon>
    </lineage>
</organism>
<feature type="domain" description="Pseudouridine synthase I TruA alpha/beta" evidence="4">
    <location>
        <begin position="111"/>
        <end position="182"/>
    </location>
</feature>
<evidence type="ECO:0000259" key="4">
    <source>
        <dbReference type="Pfam" id="PF01416"/>
    </source>
</evidence>
<gene>
    <name evidence="5" type="ORF">LEA_09225</name>
</gene>
<dbReference type="InterPro" id="IPR001406">
    <property type="entry name" value="PsdUridine_synth_TruA"/>
</dbReference>
<keyword evidence="3" id="KW-0413">Isomerase</keyword>
<dbReference type="PANTHER" id="PTHR11142">
    <property type="entry name" value="PSEUDOURIDYLATE SYNTHASE"/>
    <property type="match status" value="1"/>
</dbReference>
<evidence type="ECO:0000256" key="1">
    <source>
        <dbReference type="ARBA" id="ARBA00009375"/>
    </source>
</evidence>
<keyword evidence="2" id="KW-0819">tRNA processing</keyword>
<dbReference type="Gene3D" id="3.30.70.580">
    <property type="entry name" value="Pseudouridine synthase I, catalytic domain, N-terminal subdomain"/>
    <property type="match status" value="1"/>
</dbReference>
<protein>
    <submittedName>
        <fullName evidence="5">tRNA pseudouridine synthase A</fullName>
    </submittedName>
</protein>
<name>K1U804_9ZZZZ</name>
<evidence type="ECO:0000256" key="3">
    <source>
        <dbReference type="ARBA" id="ARBA00023235"/>
    </source>
</evidence>
<dbReference type="InterPro" id="IPR020103">
    <property type="entry name" value="PsdUridine_synth_cat_dom_sf"/>
</dbReference>
<accession>K1U804</accession>
<dbReference type="PANTHER" id="PTHR11142:SF0">
    <property type="entry name" value="TRNA PSEUDOURIDINE SYNTHASE-LIKE 1"/>
    <property type="match status" value="1"/>
</dbReference>
<comment type="caution">
    <text evidence="5">The sequence shown here is derived from an EMBL/GenBank/DDBJ whole genome shotgun (WGS) entry which is preliminary data.</text>
</comment>
<reference evidence="5" key="1">
    <citation type="journal article" date="2013" name="Environ. Microbiol.">
        <title>Microbiota from the distal guts of lean and obese adolescents exhibit partial functional redundancy besides clear differences in community structure.</title>
        <authorList>
            <person name="Ferrer M."/>
            <person name="Ruiz A."/>
            <person name="Lanza F."/>
            <person name="Haange S.B."/>
            <person name="Oberbach A."/>
            <person name="Till H."/>
            <person name="Bargiela R."/>
            <person name="Campoy C."/>
            <person name="Segura M.T."/>
            <person name="Richter M."/>
            <person name="von Bergen M."/>
            <person name="Seifert J."/>
            <person name="Suarez A."/>
        </authorList>
    </citation>
    <scope>NUCLEOTIDE SEQUENCE</scope>
</reference>
<dbReference type="InterPro" id="IPR020094">
    <property type="entry name" value="TruA/RsuA/RluB/E/F_N"/>
</dbReference>
<dbReference type="GO" id="GO:0003723">
    <property type="term" value="F:RNA binding"/>
    <property type="evidence" value="ECO:0007669"/>
    <property type="project" value="InterPro"/>
</dbReference>